<sequence>MNFISWRERVDQLLGSKAFEFVSTHGLQDQFPEITEAFTGTLAVYPGGLVITESNGLFRLVLGNTERSGTSREPLEKALFRWAWDQDRLVA</sequence>
<accession>A0A0F9Q3I5</accession>
<reference evidence="1" key="1">
    <citation type="journal article" date="2015" name="Nature">
        <title>Complex archaea that bridge the gap between prokaryotes and eukaryotes.</title>
        <authorList>
            <person name="Spang A."/>
            <person name="Saw J.H."/>
            <person name="Jorgensen S.L."/>
            <person name="Zaremba-Niedzwiedzka K."/>
            <person name="Martijn J."/>
            <person name="Lind A.E."/>
            <person name="van Eijk R."/>
            <person name="Schleper C."/>
            <person name="Guy L."/>
            <person name="Ettema T.J."/>
        </authorList>
    </citation>
    <scope>NUCLEOTIDE SEQUENCE</scope>
</reference>
<name>A0A0F9Q3I5_9ZZZZ</name>
<dbReference type="EMBL" id="LAZR01001823">
    <property type="protein sequence ID" value="KKN38510.1"/>
    <property type="molecule type" value="Genomic_DNA"/>
</dbReference>
<dbReference type="AlphaFoldDB" id="A0A0F9Q3I5"/>
<protein>
    <submittedName>
        <fullName evidence="1">Uncharacterized protein</fullName>
    </submittedName>
</protein>
<gene>
    <name evidence="1" type="ORF">LCGC14_0752700</name>
</gene>
<proteinExistence type="predicted"/>
<comment type="caution">
    <text evidence="1">The sequence shown here is derived from an EMBL/GenBank/DDBJ whole genome shotgun (WGS) entry which is preliminary data.</text>
</comment>
<evidence type="ECO:0000313" key="1">
    <source>
        <dbReference type="EMBL" id="KKN38510.1"/>
    </source>
</evidence>
<organism evidence="1">
    <name type="scientific">marine sediment metagenome</name>
    <dbReference type="NCBI Taxonomy" id="412755"/>
    <lineage>
        <taxon>unclassified sequences</taxon>
        <taxon>metagenomes</taxon>
        <taxon>ecological metagenomes</taxon>
    </lineage>
</organism>